<dbReference type="GO" id="GO:0008168">
    <property type="term" value="F:methyltransferase activity"/>
    <property type="evidence" value="ECO:0007669"/>
    <property type="project" value="UniProtKB-KW"/>
</dbReference>
<dbReference type="PROSITE" id="PS50890">
    <property type="entry name" value="PUA"/>
    <property type="match status" value="1"/>
</dbReference>
<dbReference type="Pfam" id="PF17785">
    <property type="entry name" value="PUA_3"/>
    <property type="match status" value="1"/>
</dbReference>
<comment type="similarity">
    <text evidence="8">Belongs to the methyltransferase superfamily. RlmI family.</text>
</comment>
<dbReference type="GO" id="GO:0003723">
    <property type="term" value="F:RNA binding"/>
    <property type="evidence" value="ECO:0007669"/>
    <property type="project" value="UniProtKB-KW"/>
</dbReference>
<evidence type="ECO:0000256" key="6">
    <source>
        <dbReference type="ARBA" id="ARBA00022691"/>
    </source>
</evidence>
<proteinExistence type="inferred from homology"/>
<dbReference type="PANTHER" id="PTHR42873:SF1">
    <property type="entry name" value="S-ADENOSYLMETHIONINE-DEPENDENT METHYLTRANSFERASE DOMAIN-CONTAINING PROTEIN"/>
    <property type="match status" value="1"/>
</dbReference>
<dbReference type="CDD" id="cd02440">
    <property type="entry name" value="AdoMet_MTases"/>
    <property type="match status" value="1"/>
</dbReference>
<evidence type="ECO:0000256" key="2">
    <source>
        <dbReference type="ARBA" id="ARBA00022490"/>
    </source>
</evidence>
<comment type="subcellular location">
    <subcellularLocation>
        <location evidence="1">Cytoplasm</location>
    </subcellularLocation>
</comment>
<evidence type="ECO:0000313" key="10">
    <source>
        <dbReference type="EMBL" id="QKG79413.1"/>
    </source>
</evidence>
<sequence>MENPRIILKAGKEKSLLRFHPWIFSGAIRTINPEPKEGQLVDIFSSNGEFLAAGHYASGSIAVRILTFKQENIDSKFWDKKIQNAIDLRKRIGLIGNNNTNIFRLIHGEGDGLPGLIVDIYGDTAVLQCHSVGMYNSRKEIASAITRNFQNSIKAVFDKSSGTVPLREELLPNDEYLIDERNSQTTFIENGNEYLISWETGQKTGFFIDQRENRYLLEKYAKGKTVLNTFGYTGGFSVAALRGGAKRVVTVDSSASAIELATQNVKVNFGESAPHEGVVADAFEYLKRCNETFDVIVLDPPAFAKHNKALRNALQAYKRLNLSAIRLIKPGGLLFTFSCSQVVSKTDFRNAVFSACAISGRNASIIHQLTQPADHPVNIYHPEGEYLKGLILRII</sequence>
<protein>
    <submittedName>
        <fullName evidence="10">Class I SAM-dependent rRNA methyltransferase</fullName>
    </submittedName>
</protein>
<reference evidence="10 11" key="1">
    <citation type="submission" date="2019-07" db="EMBL/GenBank/DDBJ databases">
        <title>Thalassofilum flectens gen. nov., sp. nov., a novel moderate thermophilic anaerobe from a shallow sea hot spring in Kunashir Island (Russia), representing a new family in the order Bacteroidales, and proposal of Thalassofilacea fam. nov.</title>
        <authorList>
            <person name="Kochetkova T.V."/>
            <person name="Podosokorskaya O.A."/>
            <person name="Novikov A."/>
            <person name="Elcheninov A.G."/>
            <person name="Toshchakov S.V."/>
            <person name="Kublanov I.V."/>
        </authorList>
    </citation>
    <scope>NUCLEOTIDE SEQUENCE [LARGE SCALE GENOMIC DNA]</scope>
    <source>
        <strain evidence="10 11">38-H</strain>
    </source>
</reference>
<accession>A0A7D3XYS0</accession>
<dbReference type="RefSeq" id="WP_173073119.1">
    <property type="nucleotide sequence ID" value="NZ_CP041345.1"/>
</dbReference>
<dbReference type="Gene3D" id="3.30.750.80">
    <property type="entry name" value="RNA methyltransferase domain (HRMD) like"/>
    <property type="match status" value="1"/>
</dbReference>
<evidence type="ECO:0000256" key="1">
    <source>
        <dbReference type="ARBA" id="ARBA00004496"/>
    </source>
</evidence>
<gene>
    <name evidence="10" type="ORF">FHG85_03750</name>
</gene>
<dbReference type="InterPro" id="IPR041532">
    <property type="entry name" value="RlmI-like_PUA"/>
</dbReference>
<dbReference type="Proteomes" id="UP000500961">
    <property type="component" value="Chromosome"/>
</dbReference>
<dbReference type="SMART" id="SM00359">
    <property type="entry name" value="PUA"/>
    <property type="match status" value="1"/>
</dbReference>
<feature type="domain" description="PUA" evidence="9">
    <location>
        <begin position="4"/>
        <end position="87"/>
    </location>
</feature>
<evidence type="ECO:0000256" key="7">
    <source>
        <dbReference type="ARBA" id="ARBA00022884"/>
    </source>
</evidence>
<keyword evidence="3" id="KW-0698">rRNA processing</keyword>
<dbReference type="InterPro" id="IPR019614">
    <property type="entry name" value="SAM-dep_methyl-trfase"/>
</dbReference>
<dbReference type="Gene3D" id="3.40.50.150">
    <property type="entry name" value="Vaccinia Virus protein VP39"/>
    <property type="match status" value="1"/>
</dbReference>
<keyword evidence="7" id="KW-0694">RNA-binding</keyword>
<keyword evidence="6" id="KW-0949">S-adenosyl-L-methionine</keyword>
<dbReference type="GO" id="GO:0032259">
    <property type="term" value="P:methylation"/>
    <property type="evidence" value="ECO:0007669"/>
    <property type="project" value="UniProtKB-KW"/>
</dbReference>
<keyword evidence="5 10" id="KW-0808">Transferase</keyword>
<dbReference type="Gene3D" id="2.30.130.10">
    <property type="entry name" value="PUA domain"/>
    <property type="match status" value="1"/>
</dbReference>
<keyword evidence="4 10" id="KW-0489">Methyltransferase</keyword>
<keyword evidence="11" id="KW-1185">Reference proteome</keyword>
<dbReference type="InterPro" id="IPR015947">
    <property type="entry name" value="PUA-like_sf"/>
</dbReference>
<dbReference type="InterPro" id="IPR002478">
    <property type="entry name" value="PUA"/>
</dbReference>
<dbReference type="InterPro" id="IPR029063">
    <property type="entry name" value="SAM-dependent_MTases_sf"/>
</dbReference>
<name>A0A7D3XYS0_9BACT</name>
<evidence type="ECO:0000256" key="4">
    <source>
        <dbReference type="ARBA" id="ARBA00022603"/>
    </source>
</evidence>
<evidence type="ECO:0000256" key="3">
    <source>
        <dbReference type="ARBA" id="ARBA00022552"/>
    </source>
</evidence>
<dbReference type="SUPFAM" id="SSF88697">
    <property type="entry name" value="PUA domain-like"/>
    <property type="match status" value="1"/>
</dbReference>
<evidence type="ECO:0000256" key="8">
    <source>
        <dbReference type="ARBA" id="ARBA00038091"/>
    </source>
</evidence>
<dbReference type="KEGG" id="ttz:FHG85_03750"/>
<dbReference type="AlphaFoldDB" id="A0A7D3XYS0"/>
<dbReference type="SUPFAM" id="SSF53335">
    <property type="entry name" value="S-adenosyl-L-methionine-dependent methyltransferases"/>
    <property type="match status" value="1"/>
</dbReference>
<dbReference type="GO" id="GO:0006364">
    <property type="term" value="P:rRNA processing"/>
    <property type="evidence" value="ECO:0007669"/>
    <property type="project" value="UniProtKB-KW"/>
</dbReference>
<dbReference type="CDD" id="cd21153">
    <property type="entry name" value="PUA_RlmI"/>
    <property type="match status" value="1"/>
</dbReference>
<dbReference type="EMBL" id="CP041345">
    <property type="protein sequence ID" value="QKG79413.1"/>
    <property type="molecule type" value="Genomic_DNA"/>
</dbReference>
<organism evidence="10 11">
    <name type="scientific">Tenuifilum thalassicum</name>
    <dbReference type="NCBI Taxonomy" id="2590900"/>
    <lineage>
        <taxon>Bacteria</taxon>
        <taxon>Pseudomonadati</taxon>
        <taxon>Bacteroidota</taxon>
        <taxon>Bacteroidia</taxon>
        <taxon>Bacteroidales</taxon>
        <taxon>Tenuifilaceae</taxon>
        <taxon>Tenuifilum</taxon>
    </lineage>
</organism>
<dbReference type="PANTHER" id="PTHR42873">
    <property type="entry name" value="RIBOSOMAL RNA LARGE SUBUNIT METHYLTRANSFERASE"/>
    <property type="match status" value="1"/>
</dbReference>
<evidence type="ECO:0000313" key="11">
    <source>
        <dbReference type="Proteomes" id="UP000500961"/>
    </source>
</evidence>
<dbReference type="GO" id="GO:0005737">
    <property type="term" value="C:cytoplasm"/>
    <property type="evidence" value="ECO:0007669"/>
    <property type="project" value="UniProtKB-SubCell"/>
</dbReference>
<dbReference type="Pfam" id="PF10672">
    <property type="entry name" value="Methyltrans_SAM"/>
    <property type="match status" value="1"/>
</dbReference>
<keyword evidence="2" id="KW-0963">Cytoplasm</keyword>
<dbReference type="CDD" id="cd11572">
    <property type="entry name" value="RlmI_M_like"/>
    <property type="match status" value="1"/>
</dbReference>
<evidence type="ECO:0000256" key="5">
    <source>
        <dbReference type="ARBA" id="ARBA00022679"/>
    </source>
</evidence>
<dbReference type="InterPro" id="IPR036974">
    <property type="entry name" value="PUA_sf"/>
</dbReference>
<evidence type="ECO:0000259" key="9">
    <source>
        <dbReference type="SMART" id="SM00359"/>
    </source>
</evidence>